<feature type="compositionally biased region" description="Polar residues" evidence="1">
    <location>
        <begin position="513"/>
        <end position="525"/>
    </location>
</feature>
<protein>
    <submittedName>
        <fullName evidence="2">Uncharacterized protein</fullName>
    </submittedName>
</protein>
<feature type="compositionally biased region" description="Low complexity" evidence="1">
    <location>
        <begin position="279"/>
        <end position="289"/>
    </location>
</feature>
<accession>A0AA88GKB2</accession>
<feature type="compositionally biased region" description="Basic residues" evidence="1">
    <location>
        <begin position="367"/>
        <end position="377"/>
    </location>
</feature>
<dbReference type="GeneID" id="68101097"/>
<feature type="region of interest" description="Disordered" evidence="1">
    <location>
        <begin position="190"/>
        <end position="289"/>
    </location>
</feature>
<feature type="compositionally biased region" description="Basic residues" evidence="1">
    <location>
        <begin position="249"/>
        <end position="260"/>
    </location>
</feature>
<organism evidence="2 3">
    <name type="scientific">Naegleria lovaniensis</name>
    <name type="common">Amoeba</name>
    <dbReference type="NCBI Taxonomy" id="51637"/>
    <lineage>
        <taxon>Eukaryota</taxon>
        <taxon>Discoba</taxon>
        <taxon>Heterolobosea</taxon>
        <taxon>Tetramitia</taxon>
        <taxon>Eutetramitia</taxon>
        <taxon>Vahlkampfiidae</taxon>
        <taxon>Naegleria</taxon>
    </lineage>
</organism>
<feature type="compositionally biased region" description="Low complexity" evidence="1">
    <location>
        <begin position="378"/>
        <end position="394"/>
    </location>
</feature>
<feature type="compositionally biased region" description="Acidic residues" evidence="1">
    <location>
        <begin position="221"/>
        <end position="245"/>
    </location>
</feature>
<gene>
    <name evidence="2" type="ORF">C9374_008643</name>
</gene>
<evidence type="ECO:0000313" key="2">
    <source>
        <dbReference type="EMBL" id="KAG2378021.1"/>
    </source>
</evidence>
<evidence type="ECO:0000256" key="1">
    <source>
        <dbReference type="SAM" id="MobiDB-lite"/>
    </source>
</evidence>
<feature type="compositionally biased region" description="Polar residues" evidence="1">
    <location>
        <begin position="395"/>
        <end position="409"/>
    </location>
</feature>
<dbReference type="Proteomes" id="UP000816034">
    <property type="component" value="Unassembled WGS sequence"/>
</dbReference>
<dbReference type="RefSeq" id="XP_044545283.1">
    <property type="nucleotide sequence ID" value="XM_044698742.1"/>
</dbReference>
<feature type="region of interest" description="Disordered" evidence="1">
    <location>
        <begin position="102"/>
        <end position="122"/>
    </location>
</feature>
<feature type="compositionally biased region" description="Basic residues" evidence="1">
    <location>
        <begin position="268"/>
        <end position="278"/>
    </location>
</feature>
<proteinExistence type="predicted"/>
<dbReference type="AlphaFoldDB" id="A0AA88GKB2"/>
<name>A0AA88GKB2_NAELO</name>
<feature type="region of interest" description="Disordered" evidence="1">
    <location>
        <begin position="359"/>
        <end position="409"/>
    </location>
</feature>
<dbReference type="EMBL" id="PYSW02000035">
    <property type="protein sequence ID" value="KAG2378021.1"/>
    <property type="molecule type" value="Genomic_DNA"/>
</dbReference>
<reference evidence="2 3" key="1">
    <citation type="journal article" date="2018" name="BMC Genomics">
        <title>The genome of Naegleria lovaniensis, the basis for a comparative approach to unravel pathogenicity factors of the human pathogenic amoeba N. fowleri.</title>
        <authorList>
            <person name="Liechti N."/>
            <person name="Schurch N."/>
            <person name="Bruggmann R."/>
            <person name="Wittwer M."/>
        </authorList>
    </citation>
    <scope>NUCLEOTIDE SEQUENCE [LARGE SCALE GENOMIC DNA]</scope>
    <source>
        <strain evidence="2 3">ATCC 30569</strain>
    </source>
</reference>
<feature type="compositionally biased region" description="Basic residues" evidence="1">
    <location>
        <begin position="528"/>
        <end position="539"/>
    </location>
</feature>
<feature type="compositionally biased region" description="Basic and acidic residues" evidence="1">
    <location>
        <begin position="201"/>
        <end position="220"/>
    </location>
</feature>
<sequence length="580" mass="62397">MKKVILDKVRCPSPTTNCTTTLLHTSGEILPFPSSSANSIATSSSSPLACSPTSTTTDGSATSLNALMLTSLSTSGGAVALSEPANSLTASTNMLPLPIPIATSHKSSSSPTTSSTTPVLPTMNNTTTVLLMQGSSMDIMNEESSLTLDKQRKRKIYKRAHSSSVTSHPSNPTVISIHLSPTSKGIEEELPQDMSDEVDEARDASSSHDEKDADFVLDHVDETDDEEDEDEDEELELMMDEEDEEYSRPKAKKQTKKKKASTTTAHSTNKRGSSKKKSPSSPTSTCSTTTTSIDALDAHQQTQTMCCLKGCDHPISNRLRFSLRVCSEDDFKSDYVQRGFNWVCNYHYFHDLYLYKKNQKGDSNSTNRKKKASKKKSNTSSTSTANTAVVETSSNNTASMIAPTTSNNTGEVNSSALLQIVSASLQANTTIATNTHNNMELSQLLQPSLAPALTESSQDSSMTKRKRSSSNASSPSKKKKQQSVGGAVLNTSTNISLSTSAPAITVSSTILSMSPATSQKTISPTKQERKRSKSSPKKPLKIDVSANTLQVPTNNMFVQPSPVHTDDVIALINFVSHANQ</sequence>
<feature type="compositionally biased region" description="Low complexity" evidence="1">
    <location>
        <begin position="103"/>
        <end position="122"/>
    </location>
</feature>
<keyword evidence="3" id="KW-1185">Reference proteome</keyword>
<comment type="caution">
    <text evidence="2">The sequence shown here is derived from an EMBL/GenBank/DDBJ whole genome shotgun (WGS) entry which is preliminary data.</text>
</comment>
<feature type="compositionally biased region" description="Basic residues" evidence="1">
    <location>
        <begin position="152"/>
        <end position="161"/>
    </location>
</feature>
<feature type="region of interest" description="Disordered" evidence="1">
    <location>
        <begin position="152"/>
        <end position="177"/>
    </location>
</feature>
<feature type="compositionally biased region" description="Polar residues" evidence="1">
    <location>
        <begin position="162"/>
        <end position="177"/>
    </location>
</feature>
<evidence type="ECO:0000313" key="3">
    <source>
        <dbReference type="Proteomes" id="UP000816034"/>
    </source>
</evidence>
<feature type="region of interest" description="Disordered" evidence="1">
    <location>
        <begin position="449"/>
        <end position="485"/>
    </location>
</feature>
<feature type="region of interest" description="Disordered" evidence="1">
    <location>
        <begin position="513"/>
        <end position="541"/>
    </location>
</feature>
<feature type="compositionally biased region" description="Acidic residues" evidence="1">
    <location>
        <begin position="190"/>
        <end position="200"/>
    </location>
</feature>